<feature type="transmembrane region" description="Helical" evidence="6">
    <location>
        <begin position="358"/>
        <end position="377"/>
    </location>
</feature>
<feature type="transmembrane region" description="Helical" evidence="6">
    <location>
        <begin position="289"/>
        <end position="309"/>
    </location>
</feature>
<dbReference type="InterPro" id="IPR050189">
    <property type="entry name" value="MFS_Efflux_Transporters"/>
</dbReference>
<evidence type="ECO:0000256" key="1">
    <source>
        <dbReference type="ARBA" id="ARBA00004651"/>
    </source>
</evidence>
<feature type="transmembrane region" description="Helical" evidence="6">
    <location>
        <begin position="70"/>
        <end position="89"/>
    </location>
</feature>
<dbReference type="PROSITE" id="PS50850">
    <property type="entry name" value="MFS"/>
    <property type="match status" value="1"/>
</dbReference>
<proteinExistence type="predicted"/>
<feature type="transmembrane region" description="Helical" evidence="6">
    <location>
        <begin position="131"/>
        <end position="150"/>
    </location>
</feature>
<evidence type="ECO:0000256" key="6">
    <source>
        <dbReference type="SAM" id="Phobius"/>
    </source>
</evidence>
<feature type="transmembrane region" description="Helical" evidence="6">
    <location>
        <begin position="266"/>
        <end position="283"/>
    </location>
</feature>
<dbReference type="Pfam" id="PF07690">
    <property type="entry name" value="MFS_1"/>
    <property type="match status" value="1"/>
</dbReference>
<comment type="caution">
    <text evidence="8">The sequence shown here is derived from an EMBL/GenBank/DDBJ whole genome shotgun (WGS) entry which is preliminary data.</text>
</comment>
<comment type="subcellular location">
    <subcellularLocation>
        <location evidence="1">Cell membrane</location>
        <topology evidence="1">Multi-pass membrane protein</topology>
    </subcellularLocation>
</comment>
<feature type="transmembrane region" description="Helical" evidence="6">
    <location>
        <begin position="330"/>
        <end position="352"/>
    </location>
</feature>
<evidence type="ECO:0000259" key="7">
    <source>
        <dbReference type="PROSITE" id="PS50850"/>
    </source>
</evidence>
<evidence type="ECO:0000313" key="9">
    <source>
        <dbReference type="Proteomes" id="UP001500689"/>
    </source>
</evidence>
<organism evidence="8 9">
    <name type="scientific">Amycolatopsis ultiminotia</name>
    <dbReference type="NCBI Taxonomy" id="543629"/>
    <lineage>
        <taxon>Bacteria</taxon>
        <taxon>Bacillati</taxon>
        <taxon>Actinomycetota</taxon>
        <taxon>Actinomycetes</taxon>
        <taxon>Pseudonocardiales</taxon>
        <taxon>Pseudonocardiaceae</taxon>
        <taxon>Amycolatopsis</taxon>
    </lineage>
</organism>
<evidence type="ECO:0000256" key="5">
    <source>
        <dbReference type="ARBA" id="ARBA00023136"/>
    </source>
</evidence>
<keyword evidence="5 6" id="KW-0472">Membrane</keyword>
<gene>
    <name evidence="8" type="ORF">GCM10022222_23260</name>
</gene>
<dbReference type="SUPFAM" id="SSF103473">
    <property type="entry name" value="MFS general substrate transporter"/>
    <property type="match status" value="1"/>
</dbReference>
<dbReference type="Proteomes" id="UP001500689">
    <property type="component" value="Unassembled WGS sequence"/>
</dbReference>
<evidence type="ECO:0000256" key="2">
    <source>
        <dbReference type="ARBA" id="ARBA00022475"/>
    </source>
</evidence>
<keyword evidence="3 6" id="KW-0812">Transmembrane</keyword>
<feature type="transmembrane region" description="Helical" evidence="6">
    <location>
        <begin position="200"/>
        <end position="223"/>
    </location>
</feature>
<dbReference type="PANTHER" id="PTHR43124">
    <property type="entry name" value="PURINE EFFLUX PUMP PBUE"/>
    <property type="match status" value="1"/>
</dbReference>
<accession>A0ABP6VSC2</accession>
<keyword evidence="2" id="KW-1003">Cell membrane</keyword>
<evidence type="ECO:0000313" key="8">
    <source>
        <dbReference type="EMBL" id="GAA3539031.1"/>
    </source>
</evidence>
<dbReference type="Gene3D" id="1.20.1250.20">
    <property type="entry name" value="MFS general substrate transporter like domains"/>
    <property type="match status" value="1"/>
</dbReference>
<dbReference type="InterPro" id="IPR020846">
    <property type="entry name" value="MFS_dom"/>
</dbReference>
<protein>
    <submittedName>
        <fullName evidence="8">MFS transporter</fullName>
    </submittedName>
</protein>
<dbReference type="RefSeq" id="WP_344858533.1">
    <property type="nucleotide sequence ID" value="NZ_BAAAZN010000004.1"/>
</dbReference>
<reference evidence="9" key="1">
    <citation type="journal article" date="2019" name="Int. J. Syst. Evol. Microbiol.">
        <title>The Global Catalogue of Microorganisms (GCM) 10K type strain sequencing project: providing services to taxonomists for standard genome sequencing and annotation.</title>
        <authorList>
            <consortium name="The Broad Institute Genomics Platform"/>
            <consortium name="The Broad Institute Genome Sequencing Center for Infectious Disease"/>
            <person name="Wu L."/>
            <person name="Ma J."/>
        </authorList>
    </citation>
    <scope>NUCLEOTIDE SEQUENCE [LARGE SCALE GENOMIC DNA]</scope>
    <source>
        <strain evidence="9">JCM 16898</strain>
    </source>
</reference>
<dbReference type="PANTHER" id="PTHR43124:SF3">
    <property type="entry name" value="CHLORAMPHENICOL EFFLUX PUMP RV0191"/>
    <property type="match status" value="1"/>
</dbReference>
<dbReference type="CDD" id="cd17324">
    <property type="entry name" value="MFS_NepI_like"/>
    <property type="match status" value="1"/>
</dbReference>
<sequence length="395" mass="40324">MPVALLALAVGAFGIGTTEFVMMGVLPQAAADFQIDIPSAGYFISAYALGVVIGAPLLTALAVRLPRKTMLLAMMGLFTLGNGLFALSPNQEFGIVFRFLAGLPHGAFFGAGAVVASSLARPGERAKSVSMMFMGLTLANVVGVPLGTLLGQQVGWRATFGVVAVIGLVAMATIAKLVPHQGRPDEPSLRGELGAFRRPQVWLALAIVTFGLGGVFACMSYIAPMLTDVAGYSPSNVTLLLSLAGVGMTIGNFLGGRLADKALMPGLYAALLSLAAVLAVFTVTAQGKVGAAITIFFVGVAGFMIGPMMQARIMEKAGGTPSLVSAAVQSAFNIANSIGAYLGGLVIAGGLGLLAPNWVGATLAVVGVSIAAVSGLLDRREATRVRDRKELALAS</sequence>
<feature type="transmembrane region" description="Helical" evidence="6">
    <location>
        <begin position="41"/>
        <end position="63"/>
    </location>
</feature>
<feature type="transmembrane region" description="Helical" evidence="6">
    <location>
        <begin position="156"/>
        <end position="179"/>
    </location>
</feature>
<keyword evidence="4 6" id="KW-1133">Transmembrane helix</keyword>
<evidence type="ECO:0000256" key="4">
    <source>
        <dbReference type="ARBA" id="ARBA00022989"/>
    </source>
</evidence>
<feature type="transmembrane region" description="Helical" evidence="6">
    <location>
        <begin position="95"/>
        <end position="119"/>
    </location>
</feature>
<feature type="transmembrane region" description="Helical" evidence="6">
    <location>
        <begin position="235"/>
        <end position="254"/>
    </location>
</feature>
<feature type="domain" description="Major facilitator superfamily (MFS) profile" evidence="7">
    <location>
        <begin position="4"/>
        <end position="379"/>
    </location>
</feature>
<keyword evidence="9" id="KW-1185">Reference proteome</keyword>
<evidence type="ECO:0000256" key="3">
    <source>
        <dbReference type="ARBA" id="ARBA00022692"/>
    </source>
</evidence>
<dbReference type="InterPro" id="IPR036259">
    <property type="entry name" value="MFS_trans_sf"/>
</dbReference>
<dbReference type="EMBL" id="BAAAZN010000004">
    <property type="protein sequence ID" value="GAA3539031.1"/>
    <property type="molecule type" value="Genomic_DNA"/>
</dbReference>
<dbReference type="InterPro" id="IPR011701">
    <property type="entry name" value="MFS"/>
</dbReference>
<name>A0ABP6VSC2_9PSEU</name>